<dbReference type="Pfam" id="PF13449">
    <property type="entry name" value="Phytase-like"/>
    <property type="match status" value="1"/>
</dbReference>
<evidence type="ECO:0000313" key="4">
    <source>
        <dbReference type="EMBL" id="GMA41418.1"/>
    </source>
</evidence>
<evidence type="ECO:0000313" key="5">
    <source>
        <dbReference type="Proteomes" id="UP001157126"/>
    </source>
</evidence>
<name>A0ABQ6IXL5_9MICO</name>
<feature type="compositionally biased region" description="Basic and acidic residues" evidence="1">
    <location>
        <begin position="488"/>
        <end position="505"/>
    </location>
</feature>
<dbReference type="RefSeq" id="WP_284304966.1">
    <property type="nucleotide sequence ID" value="NZ_BSUO01000001.1"/>
</dbReference>
<feature type="chain" id="PRO_5046299642" description="Phytase-like domain-containing protein" evidence="2">
    <location>
        <begin position="20"/>
        <end position="546"/>
    </location>
</feature>
<keyword evidence="5" id="KW-1185">Reference proteome</keyword>
<protein>
    <recommendedName>
        <fullName evidence="3">Phytase-like domain-containing protein</fullName>
    </recommendedName>
</protein>
<evidence type="ECO:0000256" key="2">
    <source>
        <dbReference type="SAM" id="SignalP"/>
    </source>
</evidence>
<gene>
    <name evidence="4" type="ORF">GCM10025883_34630</name>
</gene>
<dbReference type="PANTHER" id="PTHR37957:SF1">
    <property type="entry name" value="PHYTASE-LIKE DOMAIN-CONTAINING PROTEIN"/>
    <property type="match status" value="1"/>
</dbReference>
<proteinExistence type="predicted"/>
<organism evidence="4 5">
    <name type="scientific">Mobilicoccus caccae</name>
    <dbReference type="NCBI Taxonomy" id="1859295"/>
    <lineage>
        <taxon>Bacteria</taxon>
        <taxon>Bacillati</taxon>
        <taxon>Actinomycetota</taxon>
        <taxon>Actinomycetes</taxon>
        <taxon>Micrococcales</taxon>
        <taxon>Dermatophilaceae</taxon>
        <taxon>Mobilicoccus</taxon>
    </lineage>
</organism>
<feature type="region of interest" description="Disordered" evidence="1">
    <location>
        <begin position="475"/>
        <end position="509"/>
    </location>
</feature>
<feature type="region of interest" description="Disordered" evidence="1">
    <location>
        <begin position="223"/>
        <end position="249"/>
    </location>
</feature>
<dbReference type="EMBL" id="BSUO01000001">
    <property type="protein sequence ID" value="GMA41418.1"/>
    <property type="molecule type" value="Genomic_DNA"/>
</dbReference>
<evidence type="ECO:0000259" key="3">
    <source>
        <dbReference type="Pfam" id="PF13449"/>
    </source>
</evidence>
<accession>A0ABQ6IXL5</accession>
<sequence length="546" mass="59527">MTPRLSAALALALTLPATAAVAIPSSVQAAPTSGPEKTPRVTLVQRSILPTGTFTPGSEPSGHLVKGNEAFPAPFRGQPVQGFSATHRLGDGSYLVMSDNGFGAKDNSADYLLAVHRIRPGKADAGKPGAPAKTTFINTVFTLSDPDGLIPWQIWRDGGCAAATDKPANLTCPKADRALTGWDFDPESMQVAADGTFWFGEEFGPYLLHTDQFGRLLSPPVPTPGVKSQSNPTLRAGEKPNLANSKGFEGMAMSPDRRTLYPLLEGATAEDKAAGRASDLRMFEVSIAKHRARYTGALWRYRMESPEHAIGDMIAVNDHQFLVIERDNLQGAEARFKRIYLADIKGVKSGGYVRKQLVADLMDVADPKNVGGQGERFTFPFFTIEDVEIVDRDTIAVMNDNNFPAMGGRGPKVPDENEYIELGLPTPLEVDKRLLGSFVPYGPQKGKPRLARLQRRQAAAGRVPLAGVLRHQRLGRRPHPHHHRRLREQHQLDQDADQPHRRTDLVRPGAVLPVLRRPQRRGWGSAGRPNPTAVVASEASTWFVAV</sequence>
<dbReference type="InterPro" id="IPR027372">
    <property type="entry name" value="Phytase-like_dom"/>
</dbReference>
<feature type="compositionally biased region" description="Basic residues" evidence="1">
    <location>
        <begin position="475"/>
        <end position="487"/>
    </location>
</feature>
<keyword evidence="2" id="KW-0732">Signal</keyword>
<comment type="caution">
    <text evidence="4">The sequence shown here is derived from an EMBL/GenBank/DDBJ whole genome shotgun (WGS) entry which is preliminary data.</text>
</comment>
<reference evidence="5" key="1">
    <citation type="journal article" date="2019" name="Int. J. Syst. Evol. Microbiol.">
        <title>The Global Catalogue of Microorganisms (GCM) 10K type strain sequencing project: providing services to taxonomists for standard genome sequencing and annotation.</title>
        <authorList>
            <consortium name="The Broad Institute Genomics Platform"/>
            <consortium name="The Broad Institute Genome Sequencing Center for Infectious Disease"/>
            <person name="Wu L."/>
            <person name="Ma J."/>
        </authorList>
    </citation>
    <scope>NUCLEOTIDE SEQUENCE [LARGE SCALE GENOMIC DNA]</scope>
    <source>
        <strain evidence="5">NBRC 113072</strain>
    </source>
</reference>
<dbReference type="Proteomes" id="UP001157126">
    <property type="component" value="Unassembled WGS sequence"/>
</dbReference>
<feature type="domain" description="Phytase-like" evidence="3">
    <location>
        <begin position="78"/>
        <end position="403"/>
    </location>
</feature>
<evidence type="ECO:0000256" key="1">
    <source>
        <dbReference type="SAM" id="MobiDB-lite"/>
    </source>
</evidence>
<dbReference type="PANTHER" id="PTHR37957">
    <property type="entry name" value="BLR7070 PROTEIN"/>
    <property type="match status" value="1"/>
</dbReference>
<feature type="signal peptide" evidence="2">
    <location>
        <begin position="1"/>
        <end position="19"/>
    </location>
</feature>